<feature type="compositionally biased region" description="Low complexity" evidence="3">
    <location>
        <begin position="141"/>
        <end position="153"/>
    </location>
</feature>
<feature type="compositionally biased region" description="Low complexity" evidence="3">
    <location>
        <begin position="33"/>
        <end position="68"/>
    </location>
</feature>
<dbReference type="CDD" id="cd07323">
    <property type="entry name" value="LAM"/>
    <property type="match status" value="1"/>
</dbReference>
<dbReference type="GO" id="GO:0003723">
    <property type="term" value="F:RNA binding"/>
    <property type="evidence" value="ECO:0007669"/>
    <property type="project" value="UniProtKB-UniRule"/>
</dbReference>
<dbReference type="SUPFAM" id="SSF46785">
    <property type="entry name" value="Winged helix' DNA-binding domain"/>
    <property type="match status" value="1"/>
</dbReference>
<dbReference type="GeneID" id="18915853"/>
<feature type="compositionally biased region" description="Polar residues" evidence="3">
    <location>
        <begin position="335"/>
        <end position="365"/>
    </location>
</feature>
<feature type="compositionally biased region" description="Polar residues" evidence="3">
    <location>
        <begin position="1"/>
        <end position="13"/>
    </location>
</feature>
<feature type="compositionally biased region" description="Low complexity" evidence="3">
    <location>
        <begin position="447"/>
        <end position="458"/>
    </location>
</feature>
<dbReference type="OrthoDB" id="340227at2759"/>
<keyword evidence="6" id="KW-1185">Reference proteome</keyword>
<evidence type="ECO:0000256" key="2">
    <source>
        <dbReference type="PROSITE-ProRule" id="PRU00332"/>
    </source>
</evidence>
<dbReference type="InterPro" id="IPR006630">
    <property type="entry name" value="La_HTH"/>
</dbReference>
<feature type="compositionally biased region" description="Low complexity" evidence="3">
    <location>
        <begin position="299"/>
        <end position="312"/>
    </location>
</feature>
<dbReference type="Proteomes" id="UP000008370">
    <property type="component" value="Unassembled WGS sequence"/>
</dbReference>
<dbReference type="HOGENOM" id="CLU_008575_0_0_1"/>
<feature type="compositionally biased region" description="Pro residues" evidence="3">
    <location>
        <begin position="436"/>
        <end position="446"/>
    </location>
</feature>
<evidence type="ECO:0000259" key="4">
    <source>
        <dbReference type="PROSITE" id="PS50961"/>
    </source>
</evidence>
<dbReference type="PROSITE" id="PS50961">
    <property type="entry name" value="HTH_LA"/>
    <property type="match status" value="1"/>
</dbReference>
<feature type="compositionally biased region" description="Gly residues" evidence="3">
    <location>
        <begin position="813"/>
        <end position="832"/>
    </location>
</feature>
<feature type="domain" description="HTH La-type RNA-binding" evidence="4">
    <location>
        <begin position="909"/>
        <end position="998"/>
    </location>
</feature>
<feature type="compositionally biased region" description="Basic and acidic residues" evidence="3">
    <location>
        <begin position="529"/>
        <end position="538"/>
    </location>
</feature>
<dbReference type="InterPro" id="IPR036388">
    <property type="entry name" value="WH-like_DNA-bd_sf"/>
</dbReference>
<evidence type="ECO:0000256" key="3">
    <source>
        <dbReference type="SAM" id="MobiDB-lite"/>
    </source>
</evidence>
<dbReference type="InterPro" id="IPR036390">
    <property type="entry name" value="WH_DNA-bd_sf"/>
</dbReference>
<sequence>MMSNVQHSAQSPPLSYADRVKKSQRANAAPSTSSQRPQAGSQSPSASAVTQPNAAKAAKPPAAEPPAKLQQVAPPAPTDRQSSSPVTPRKAAEHKPINGQPSSSTVDPVAGPSSTPAKKAAAPPMVNVWSLRKEQMARAHSQQTTKSSESSSQAPVLSLKDPSPASTAPIASIASTASSSASASTFAQKEPEASSSTLPPKPAAADLPASTEEEDDPWVVQPNRAPTAVPLPRLDATSWPEVGKALSSASNPQGSSGGVEKDDKNKREAQGSGQRRGEKLKWVPIPAEELRAAADARRTTQSSANSRSQSQQRARESSSGNASRSTHGSQERNKGSSGRGQNAFGSASHSEAHSRSGSIQSSPKHPSTRLRRMPDEGMHSRRSSRANSPRPYTGPTVPPSAPAAHSSQVEMPQPVSANGVAYYPPVPHVPNSYGIPTPPYPPPGSIPPGYNSTYAAYPSYPPYPPPAGQPYTYWGVPQDPRQPYPVSSQSQSPTTHSSSLVRSRDATPPTSVGPSPGEERFEPTAGITGDKEASREAQKPSSRQRLLSFGSIGADGEILGEDGEATQDDMDKSGTLGLSLKSLTISNDAEATPRTADHAVQAGAASREAVPGEAGQSTRPHQIPPPASYMGMSSARPAAGTAPGAINGDEQSVIEAPPSRPTIEFGTTSQAIVEEELTSSQSAVLVQPAQPVSGAAGTSELTPESIPLRVRLSPLGSIVNAEGLPPTPAPASAGGALYADSDPVPALTENTRDDELRVRDFGYGFGRGRFETGYVPREDRGFKDRPYYGGRSAPRSYDEGYRRGFGGRRGRGSTRGYGRGGRGGRDYTGGRGSYPRYPPRDIDVDPEENIGYGVPLVDPAMYYGPPVPPTGFVPPAYDVYAPYGAGYPLPPVPVVTPTAPVPTPVTKLSFPLDPTRYYLLGQLEYYLGEDNMAQDLYLRKHMDSCGWITVMLLASFPRVKTLTYDPQLVKDVLTLSSLVQVRGDWVRPYKWERYVLPDAALSVVDSSESASGYVSPPPVDVEQLLLQNPPPQPPGDPSTAEEGGGPLAARVHVQLQTVDGGQETAIDEVHEYEEEEDEEEDDVVFVLGKDASRAWTPERKTEPSA</sequence>
<feature type="compositionally biased region" description="Low complexity" evidence="3">
    <location>
        <begin position="112"/>
        <end position="124"/>
    </location>
</feature>
<dbReference type="Pfam" id="PF05383">
    <property type="entry name" value="La"/>
    <property type="match status" value="1"/>
</dbReference>
<name>K5VY82_PHACS</name>
<dbReference type="RefSeq" id="XP_007394383.1">
    <property type="nucleotide sequence ID" value="XM_007394321.1"/>
</dbReference>
<dbReference type="EMBL" id="JH930471">
    <property type="protein sequence ID" value="EKM56538.1"/>
    <property type="molecule type" value="Genomic_DNA"/>
</dbReference>
<keyword evidence="1 2" id="KW-0694">RNA-binding</keyword>
<feature type="compositionally biased region" description="Pro residues" evidence="3">
    <location>
        <begin position="459"/>
        <end position="468"/>
    </location>
</feature>
<evidence type="ECO:0000256" key="1">
    <source>
        <dbReference type="ARBA" id="ARBA00022884"/>
    </source>
</evidence>
<dbReference type="PANTHER" id="PTHR48125:SF12">
    <property type="entry name" value="AT HOOK TRANSCRIPTION FACTOR FAMILY-RELATED"/>
    <property type="match status" value="1"/>
</dbReference>
<feature type="region of interest" description="Disordered" evidence="3">
    <location>
        <begin position="1026"/>
        <end position="1049"/>
    </location>
</feature>
<accession>K5VY82</accession>
<gene>
    <name evidence="5" type="ORF">PHACADRAFT_253726</name>
</gene>
<evidence type="ECO:0000313" key="5">
    <source>
        <dbReference type="EMBL" id="EKM56538.1"/>
    </source>
</evidence>
<dbReference type="STRING" id="650164.K5VY82"/>
<feature type="compositionally biased region" description="Low complexity" evidence="3">
    <location>
        <begin position="487"/>
        <end position="499"/>
    </location>
</feature>
<dbReference type="SMART" id="SM00715">
    <property type="entry name" value="LA"/>
    <property type="match status" value="1"/>
</dbReference>
<dbReference type="Gene3D" id="1.10.10.10">
    <property type="entry name" value="Winged helix-like DNA-binding domain superfamily/Winged helix DNA-binding domain"/>
    <property type="match status" value="1"/>
</dbReference>
<evidence type="ECO:0000313" key="6">
    <source>
        <dbReference type="Proteomes" id="UP000008370"/>
    </source>
</evidence>
<reference evidence="5 6" key="1">
    <citation type="journal article" date="2012" name="BMC Genomics">
        <title>Comparative genomics of the white-rot fungi, Phanerochaete carnosa and P. chrysosporium, to elucidate the genetic basis of the distinct wood types they colonize.</title>
        <authorList>
            <person name="Suzuki H."/>
            <person name="MacDonald J."/>
            <person name="Syed K."/>
            <person name="Salamov A."/>
            <person name="Hori C."/>
            <person name="Aerts A."/>
            <person name="Henrissat B."/>
            <person name="Wiebenga A."/>
            <person name="vanKuyk P.A."/>
            <person name="Barry K."/>
            <person name="Lindquist E."/>
            <person name="LaButti K."/>
            <person name="Lapidus A."/>
            <person name="Lucas S."/>
            <person name="Coutinho P."/>
            <person name="Gong Y."/>
            <person name="Samejima M."/>
            <person name="Mahadevan R."/>
            <person name="Abou-Zaid M."/>
            <person name="de Vries R.P."/>
            <person name="Igarashi K."/>
            <person name="Yadav J.S."/>
            <person name="Grigoriev I.V."/>
            <person name="Master E.R."/>
        </authorList>
    </citation>
    <scope>NUCLEOTIDE SEQUENCE [LARGE SCALE GENOMIC DNA]</scope>
    <source>
        <strain evidence="5 6">HHB-10118-sp</strain>
    </source>
</reference>
<proteinExistence type="predicted"/>
<dbReference type="AlphaFoldDB" id="K5VY82"/>
<feature type="compositionally biased region" description="Low complexity" evidence="3">
    <location>
        <begin position="162"/>
        <end position="185"/>
    </location>
</feature>
<dbReference type="PANTHER" id="PTHR48125">
    <property type="entry name" value="LP07818P1"/>
    <property type="match status" value="1"/>
</dbReference>
<feature type="region of interest" description="Disordered" evidence="3">
    <location>
        <begin position="587"/>
        <end position="662"/>
    </location>
</feature>
<protein>
    <recommendedName>
        <fullName evidence="4">HTH La-type RNA-binding domain-containing protein</fullName>
    </recommendedName>
</protein>
<feature type="compositionally biased region" description="Basic and acidic residues" evidence="3">
    <location>
        <begin position="259"/>
        <end position="281"/>
    </location>
</feature>
<feature type="region of interest" description="Disordered" evidence="3">
    <location>
        <begin position="1"/>
        <end position="575"/>
    </location>
</feature>
<organism evidence="5 6">
    <name type="scientific">Phanerochaete carnosa (strain HHB-10118-sp)</name>
    <name type="common">White-rot fungus</name>
    <name type="synonym">Peniophora carnosa</name>
    <dbReference type="NCBI Taxonomy" id="650164"/>
    <lineage>
        <taxon>Eukaryota</taxon>
        <taxon>Fungi</taxon>
        <taxon>Dikarya</taxon>
        <taxon>Basidiomycota</taxon>
        <taxon>Agaricomycotina</taxon>
        <taxon>Agaricomycetes</taxon>
        <taxon>Polyporales</taxon>
        <taxon>Phanerochaetaceae</taxon>
        <taxon>Phanerochaete</taxon>
    </lineage>
</organism>
<feature type="compositionally biased region" description="Basic and acidic residues" evidence="3">
    <location>
        <begin position="288"/>
        <end position="298"/>
    </location>
</feature>
<feature type="compositionally biased region" description="Acidic residues" evidence="3">
    <location>
        <begin position="558"/>
        <end position="568"/>
    </location>
</feature>
<feature type="region of interest" description="Disordered" evidence="3">
    <location>
        <begin position="785"/>
        <end position="845"/>
    </location>
</feature>
<dbReference type="KEGG" id="pco:PHACADRAFT_253726"/>
<dbReference type="InParanoid" id="K5VY82"/>